<feature type="compositionally biased region" description="Basic and acidic residues" evidence="2">
    <location>
        <begin position="68"/>
        <end position="90"/>
    </location>
</feature>
<feature type="compositionally biased region" description="Acidic residues" evidence="2">
    <location>
        <begin position="151"/>
        <end position="161"/>
    </location>
</feature>
<dbReference type="PANTHER" id="PTHR13037:SF24">
    <property type="entry name" value="POLYCOMB PROTEIN PCL-RELATED"/>
    <property type="match status" value="1"/>
</dbReference>
<feature type="region of interest" description="Disordered" evidence="2">
    <location>
        <begin position="292"/>
        <end position="321"/>
    </location>
</feature>
<keyword evidence="1" id="KW-0945">Host-virus interaction</keyword>
<feature type="compositionally biased region" description="Basic residues" evidence="2">
    <location>
        <begin position="58"/>
        <end position="67"/>
    </location>
</feature>
<keyword evidence="4" id="KW-1185">Reference proteome</keyword>
<feature type="region of interest" description="Disordered" evidence="2">
    <location>
        <begin position="613"/>
        <end position="633"/>
    </location>
</feature>
<dbReference type="AlphaFoldDB" id="A0A0G4G5L4"/>
<feature type="region of interest" description="Disordered" evidence="2">
    <location>
        <begin position="178"/>
        <end position="235"/>
    </location>
</feature>
<gene>
    <name evidence="3" type="ORF">Vbra_17106</name>
</gene>
<evidence type="ECO:0000313" key="3">
    <source>
        <dbReference type="EMBL" id="CEM23758.1"/>
    </source>
</evidence>
<sequence length="633" mass="66083">MDPLREPKGPHGPILRSKRTRQTLCAAASSPTVRRNGLRKDLEELDAEEESKTPPPVQKKKGRKAVTPKREPTTPPGSKRDGRTAAKDQDQAAGGDASSQESSVHKEEEGSEGTEGAAAAAAAAGGIDARGFVGRAGLRKDKRGQRLRELADDDSDIEEGDGMGKGVGAVDVDLVHHELAEEGKGKGKRKKKINTRREAAARALAEDSFAADPNDALWDPEEENKRKKVKTRKQPTVDVDEPFAAYAANPPRPISPLVVKAERVREAAMNLTMQNKHTESVVQNGVGDGVGKTEGSPGAAAAAAGGGGGCDGGVNGGSQGGNRMVLEDMSENKPKTPPKVFEVSPPVYPPLYPGPAVGGKPPMLRGGFPFPPLPPLQPFPPPPPPPPPLAPLRPMPFGPLLGAPPQQHKKFYALHPSKPSLTMAVGQPPAAAAAAAAAGAGAGAKRDEPMEVDMQPAAAAAASGVALKGRAGGGAVGVVGCRGLDGSYWQVQLGGKRRPEAAKSLSSVSEVGGIAKRTRAKAKGGGGGKPPKPKAKAKARGRKGKNGGRRGIVDELDEPAEPPRPPTMQEQADAIGREAVRMARPWERFALFIRVSDAPNVCRMTTVMPLPRAPLPQVQVQPPPPRDDPMEMG</sequence>
<feature type="compositionally biased region" description="Basic residues" evidence="2">
    <location>
        <begin position="531"/>
        <end position="548"/>
    </location>
</feature>
<feature type="compositionally biased region" description="Low complexity" evidence="2">
    <location>
        <begin position="114"/>
        <end position="126"/>
    </location>
</feature>
<name>A0A0G4G5L4_VITBC</name>
<feature type="compositionally biased region" description="Low complexity" evidence="2">
    <location>
        <begin position="91"/>
        <end position="100"/>
    </location>
</feature>
<dbReference type="EMBL" id="CDMY01000571">
    <property type="protein sequence ID" value="CEM23758.1"/>
    <property type="molecule type" value="Genomic_DNA"/>
</dbReference>
<evidence type="ECO:0000256" key="1">
    <source>
        <dbReference type="ARBA" id="ARBA00022581"/>
    </source>
</evidence>
<feature type="region of interest" description="Disordered" evidence="2">
    <location>
        <begin position="1"/>
        <end position="166"/>
    </location>
</feature>
<feature type="compositionally biased region" description="Low complexity" evidence="2">
    <location>
        <begin position="201"/>
        <end position="212"/>
    </location>
</feature>
<feature type="compositionally biased region" description="Gly residues" evidence="2">
    <location>
        <begin position="304"/>
        <end position="320"/>
    </location>
</feature>
<dbReference type="Proteomes" id="UP000041254">
    <property type="component" value="Unassembled WGS sequence"/>
</dbReference>
<evidence type="ECO:0000313" key="4">
    <source>
        <dbReference type="Proteomes" id="UP000041254"/>
    </source>
</evidence>
<reference evidence="3 4" key="1">
    <citation type="submission" date="2014-11" db="EMBL/GenBank/DDBJ databases">
        <authorList>
            <person name="Zhu J."/>
            <person name="Qi W."/>
            <person name="Song R."/>
        </authorList>
    </citation>
    <scope>NUCLEOTIDE SEQUENCE [LARGE SCALE GENOMIC DNA]</scope>
</reference>
<dbReference type="OMA" id="MVMKIIQ"/>
<dbReference type="PANTHER" id="PTHR13037">
    <property type="entry name" value="FORMIN"/>
    <property type="match status" value="1"/>
</dbReference>
<proteinExistence type="predicted"/>
<dbReference type="VEuPathDB" id="CryptoDB:Vbra_17106"/>
<protein>
    <submittedName>
        <fullName evidence="3">Uncharacterized protein</fullName>
    </submittedName>
</protein>
<dbReference type="InParanoid" id="A0A0G4G5L4"/>
<feature type="region of interest" description="Disordered" evidence="2">
    <location>
        <begin position="518"/>
        <end position="569"/>
    </location>
</feature>
<evidence type="ECO:0000256" key="2">
    <source>
        <dbReference type="SAM" id="MobiDB-lite"/>
    </source>
</evidence>
<accession>A0A0G4G5L4</accession>
<organism evidence="3 4">
    <name type="scientific">Vitrella brassicaformis (strain CCMP3155)</name>
    <dbReference type="NCBI Taxonomy" id="1169540"/>
    <lineage>
        <taxon>Eukaryota</taxon>
        <taxon>Sar</taxon>
        <taxon>Alveolata</taxon>
        <taxon>Colpodellida</taxon>
        <taxon>Vitrellaceae</taxon>
        <taxon>Vitrella</taxon>
    </lineage>
</organism>